<dbReference type="PIRSF" id="PIRSF005799">
    <property type="entry name" value="UDP-gal_transpt"/>
    <property type="match status" value="1"/>
</dbReference>
<organism evidence="6 7">
    <name type="scientific">Prorocentrum cordatum</name>
    <dbReference type="NCBI Taxonomy" id="2364126"/>
    <lineage>
        <taxon>Eukaryota</taxon>
        <taxon>Sar</taxon>
        <taxon>Alveolata</taxon>
        <taxon>Dinophyceae</taxon>
        <taxon>Prorocentrales</taxon>
        <taxon>Prorocentraceae</taxon>
        <taxon>Prorocentrum</taxon>
    </lineage>
</organism>
<feature type="transmembrane region" description="Helical" evidence="5">
    <location>
        <begin position="83"/>
        <end position="104"/>
    </location>
</feature>
<evidence type="ECO:0000313" key="6">
    <source>
        <dbReference type="EMBL" id="CAK0911895.1"/>
    </source>
</evidence>
<evidence type="ECO:0000256" key="4">
    <source>
        <dbReference type="ARBA" id="ARBA00023136"/>
    </source>
</evidence>
<comment type="subcellular location">
    <subcellularLocation>
        <location evidence="1">Membrane</location>
        <topology evidence="1">Multi-pass membrane protein</topology>
    </subcellularLocation>
</comment>
<dbReference type="InterPro" id="IPR037185">
    <property type="entry name" value="EmrE-like"/>
</dbReference>
<comment type="caution">
    <text evidence="6">The sequence shown here is derived from an EMBL/GenBank/DDBJ whole genome shotgun (WGS) entry which is preliminary data.</text>
</comment>
<protein>
    <recommendedName>
        <fullName evidence="8">UDP-galactose transporter</fullName>
    </recommendedName>
</protein>
<reference evidence="6" key="1">
    <citation type="submission" date="2023-10" db="EMBL/GenBank/DDBJ databases">
        <authorList>
            <person name="Chen Y."/>
            <person name="Shah S."/>
            <person name="Dougan E. K."/>
            <person name="Thang M."/>
            <person name="Chan C."/>
        </authorList>
    </citation>
    <scope>NUCLEOTIDE SEQUENCE [LARGE SCALE GENOMIC DNA]</scope>
</reference>
<evidence type="ECO:0000313" key="7">
    <source>
        <dbReference type="Proteomes" id="UP001189429"/>
    </source>
</evidence>
<feature type="transmembrane region" description="Helical" evidence="5">
    <location>
        <begin position="124"/>
        <end position="140"/>
    </location>
</feature>
<accession>A0ABN9YJ94</accession>
<dbReference type="PANTHER" id="PTHR10231">
    <property type="entry name" value="NUCLEOTIDE-SUGAR TRANSMEMBRANE TRANSPORTER"/>
    <property type="match status" value="1"/>
</dbReference>
<keyword evidence="2 5" id="KW-0812">Transmembrane</keyword>
<evidence type="ECO:0000256" key="5">
    <source>
        <dbReference type="SAM" id="Phobius"/>
    </source>
</evidence>
<feature type="transmembrane region" description="Helical" evidence="5">
    <location>
        <begin position="20"/>
        <end position="37"/>
    </location>
</feature>
<feature type="transmembrane region" description="Helical" evidence="5">
    <location>
        <begin position="277"/>
        <end position="297"/>
    </location>
</feature>
<feature type="transmembrane region" description="Helical" evidence="5">
    <location>
        <begin position="49"/>
        <end position="71"/>
    </location>
</feature>
<evidence type="ECO:0008006" key="8">
    <source>
        <dbReference type="Google" id="ProtNLM"/>
    </source>
</evidence>
<dbReference type="Pfam" id="PF04142">
    <property type="entry name" value="Nuc_sug_transp"/>
    <property type="match status" value="1"/>
</dbReference>
<dbReference type="InterPro" id="IPR007271">
    <property type="entry name" value="Nuc_sug_transpt"/>
</dbReference>
<evidence type="ECO:0000256" key="1">
    <source>
        <dbReference type="ARBA" id="ARBA00004141"/>
    </source>
</evidence>
<keyword evidence="4 5" id="KW-0472">Membrane</keyword>
<proteinExistence type="predicted"/>
<evidence type="ECO:0000256" key="2">
    <source>
        <dbReference type="ARBA" id="ARBA00022692"/>
    </source>
</evidence>
<feature type="transmembrane region" description="Helical" evidence="5">
    <location>
        <begin position="249"/>
        <end position="270"/>
    </location>
</feature>
<keyword evidence="7" id="KW-1185">Reference proteome</keyword>
<gene>
    <name evidence="6" type="ORF">PCOR1329_LOCUS85627</name>
</gene>
<dbReference type="EMBL" id="CAUYUJ010022665">
    <property type="protein sequence ID" value="CAK0911895.1"/>
    <property type="molecule type" value="Genomic_DNA"/>
</dbReference>
<evidence type="ECO:0000256" key="3">
    <source>
        <dbReference type="ARBA" id="ARBA00022989"/>
    </source>
</evidence>
<name>A0ABN9YJ94_9DINO</name>
<feature type="transmembrane region" description="Helical" evidence="5">
    <location>
        <begin position="309"/>
        <end position="329"/>
    </location>
</feature>
<sequence length="368" mass="39830">MASERRAGASFMRIQTKWQLLVLLVVLNNSSVLFVRLSRTMTAAGPPYLHTTAVFFAELLKLFCSFCCLSFRNGGLQGSMWYVFEHMSLVELAQTTVPGMLYTLQNNLVYVSLSNLNGAVHQCTYQLRILATAILSVAILGKQVSAVQWSALIVLTGGVALIQLPRCAPVVYTLVVDEGSALKGLVAVVSACVLSGLAGVCTEKILKRNDASFWLTNFQFAIVSSAMGCVIALWQDGDRIRENGFTQGYTGWVWCAVFSQALSGLLSGAVTMHADSVLKCVGVAFALPLSCLVSAVLLREFSPDLRFHLGAVLVLAATCIYSLGMPSFARPRRGRHHGRPQACILGAARDFKPQAVALRVVCAEYEPP</sequence>
<keyword evidence="3 5" id="KW-1133">Transmembrane helix</keyword>
<dbReference type="SUPFAM" id="SSF103481">
    <property type="entry name" value="Multidrug resistance efflux transporter EmrE"/>
    <property type="match status" value="1"/>
</dbReference>
<dbReference type="NCBIfam" id="TIGR00803">
    <property type="entry name" value="nst"/>
    <property type="match status" value="1"/>
</dbReference>
<feature type="transmembrane region" description="Helical" evidence="5">
    <location>
        <begin position="181"/>
        <end position="201"/>
    </location>
</feature>
<feature type="transmembrane region" description="Helical" evidence="5">
    <location>
        <begin position="213"/>
        <end position="234"/>
    </location>
</feature>
<feature type="transmembrane region" description="Helical" evidence="5">
    <location>
        <begin position="152"/>
        <end position="175"/>
    </location>
</feature>
<dbReference type="Proteomes" id="UP001189429">
    <property type="component" value="Unassembled WGS sequence"/>
</dbReference>